<organism evidence="4 5">
    <name type="scientific">Ornithobacterium rhinotracheale (strain ATCC 51463 / DSM 15997 / CCUG 23171 / CIP 104009 / LMG 9086)</name>
    <dbReference type="NCBI Taxonomy" id="867902"/>
    <lineage>
        <taxon>Bacteria</taxon>
        <taxon>Pseudomonadati</taxon>
        <taxon>Bacteroidota</taxon>
        <taxon>Flavobacteriia</taxon>
        <taxon>Flavobacteriales</taxon>
        <taxon>Weeksellaceae</taxon>
        <taxon>Ornithobacterium</taxon>
    </lineage>
</organism>
<dbReference type="SUPFAM" id="SSF48498">
    <property type="entry name" value="Tetracyclin repressor-like, C-terminal domain"/>
    <property type="match status" value="1"/>
</dbReference>
<evidence type="ECO:0000313" key="5">
    <source>
        <dbReference type="Proteomes" id="UP000006051"/>
    </source>
</evidence>
<evidence type="ECO:0000259" key="3">
    <source>
        <dbReference type="PROSITE" id="PS50977"/>
    </source>
</evidence>
<dbReference type="AlphaFoldDB" id="I4A070"/>
<feature type="domain" description="HTH tetR-type" evidence="3">
    <location>
        <begin position="1"/>
        <end position="59"/>
    </location>
</feature>
<dbReference type="InterPro" id="IPR009057">
    <property type="entry name" value="Homeodomain-like_sf"/>
</dbReference>
<dbReference type="PROSITE" id="PS50977">
    <property type="entry name" value="HTH_TETR_2"/>
    <property type="match status" value="1"/>
</dbReference>
<dbReference type="Gene3D" id="1.10.10.60">
    <property type="entry name" value="Homeodomain-like"/>
    <property type="match status" value="1"/>
</dbReference>
<dbReference type="InterPro" id="IPR036271">
    <property type="entry name" value="Tet_transcr_reg_TetR-rel_C_sf"/>
</dbReference>
<dbReference type="GO" id="GO:0003677">
    <property type="term" value="F:DNA binding"/>
    <property type="evidence" value="ECO:0007669"/>
    <property type="project" value="UniProtKB-UniRule"/>
</dbReference>
<dbReference type="PRINTS" id="PR00455">
    <property type="entry name" value="HTHTETR"/>
</dbReference>
<dbReference type="InterPro" id="IPR001647">
    <property type="entry name" value="HTH_TetR"/>
</dbReference>
<dbReference type="EMBL" id="CP003283">
    <property type="protein sequence ID" value="AFL97354.1"/>
    <property type="molecule type" value="Genomic_DNA"/>
</dbReference>
<reference evidence="4 5" key="1">
    <citation type="submission" date="2012-06" db="EMBL/GenBank/DDBJ databases">
        <title>The complete genome of Ornithobacterium rhinotracheale DSM 15997.</title>
        <authorList>
            <consortium name="US DOE Joint Genome Institute (JGI-PGF)"/>
            <person name="Lucas S."/>
            <person name="Copeland A."/>
            <person name="Lapidus A."/>
            <person name="Goodwin L."/>
            <person name="Pitluck S."/>
            <person name="Peters L."/>
            <person name="Mikhailova N."/>
            <person name="Teshima H."/>
            <person name="Kyrpides N."/>
            <person name="Mavromatis K."/>
            <person name="Pagani I."/>
            <person name="Ivanova N."/>
            <person name="Ovchinnikova G."/>
            <person name="Zeytun A."/>
            <person name="Detter J.C."/>
            <person name="Han C."/>
            <person name="Land M."/>
            <person name="Hauser L."/>
            <person name="Markowitz V."/>
            <person name="Cheng J.-F."/>
            <person name="Hugenholtz P."/>
            <person name="Woyke T."/>
            <person name="Wu D."/>
            <person name="Lang E."/>
            <person name="Kopitz M."/>
            <person name="Brambilla E."/>
            <person name="Klenk H.-P."/>
            <person name="Eisen J.A."/>
        </authorList>
    </citation>
    <scope>NUCLEOTIDE SEQUENCE [LARGE SCALE GENOMIC DNA]</scope>
    <source>
        <strain evidence="5">ATCC 51463 / DSM 15997 / CCUG 23171 / LMG 9086</strain>
    </source>
</reference>
<keyword evidence="1 2" id="KW-0238">DNA-binding</keyword>
<gene>
    <name evidence="4" type="ordered locus">Ornrh_1169</name>
</gene>
<feature type="DNA-binding region" description="H-T-H motif" evidence="2">
    <location>
        <begin position="22"/>
        <end position="41"/>
    </location>
</feature>
<dbReference type="HOGENOM" id="CLU_069356_30_0_10"/>
<evidence type="ECO:0000256" key="1">
    <source>
        <dbReference type="ARBA" id="ARBA00023125"/>
    </source>
</evidence>
<dbReference type="Proteomes" id="UP000006051">
    <property type="component" value="Chromosome"/>
</dbReference>
<protein>
    <submittedName>
        <fullName evidence="4">Transcriptional regulator</fullName>
    </submittedName>
</protein>
<keyword evidence="5" id="KW-1185">Reference proteome</keyword>
<evidence type="ECO:0000256" key="2">
    <source>
        <dbReference type="PROSITE-ProRule" id="PRU00335"/>
    </source>
</evidence>
<sequence>MKEKVLNKAKELFCQFGYKTITMDEVANQLSVSKKILYEIYDSKSKLVEEVVGSLQKDIDREIENSFDKRYNAIEQIYATISQVEKVFGVLNSRKLNWELQKYYPKIRQSLDINVMERMKKYLYRNIQQGIAEGLYRPEIDMQFMFYFFWGITQNKWGEEIYPEHKFDFKEVEKKHMEYVLRIMATPKGVAVLEKIINPEK</sequence>
<dbReference type="Gene3D" id="1.10.357.10">
    <property type="entry name" value="Tetracycline Repressor, domain 2"/>
    <property type="match status" value="1"/>
</dbReference>
<accession>I4A070</accession>
<dbReference type="STRING" id="867902.Ornrh_1169"/>
<dbReference type="SUPFAM" id="SSF46689">
    <property type="entry name" value="Homeodomain-like"/>
    <property type="match status" value="1"/>
</dbReference>
<name>I4A070_ORNRL</name>
<proteinExistence type="predicted"/>
<evidence type="ECO:0000313" key="4">
    <source>
        <dbReference type="EMBL" id="AFL97354.1"/>
    </source>
</evidence>
<dbReference type="eggNOG" id="COG1309">
    <property type="taxonomic scope" value="Bacteria"/>
</dbReference>
<dbReference type="KEGG" id="orh:Ornrh_1169"/>
<dbReference type="Pfam" id="PF00440">
    <property type="entry name" value="TetR_N"/>
    <property type="match status" value="1"/>
</dbReference>